<evidence type="ECO:0000313" key="2">
    <source>
        <dbReference type="EMBL" id="EGJ49476.1"/>
    </source>
</evidence>
<accession>F3YXN2</accession>
<dbReference type="HOGENOM" id="CLU_2245547_0_0_7"/>
<dbReference type="Proteomes" id="UP000007844">
    <property type="component" value="Chromosome"/>
</dbReference>
<proteinExistence type="predicted"/>
<sequence length="104" mass="10783">MPGQSSLNAAPVDTFGDPAGQAASPMRAGQAGLTGLAGDSMAMSQNAQKLYGQYSQQFLKDFGLMFQSSADRAFPGCAVVVGFKNVCPDGLGAAGTDYARRTRR</sequence>
<name>F3YXN2_DESAF</name>
<gene>
    <name evidence="2" type="ORF">Desaf_1133</name>
</gene>
<protein>
    <submittedName>
        <fullName evidence="2">Uncharacterized protein</fullName>
    </submittedName>
</protein>
<dbReference type="EMBL" id="CP003221">
    <property type="protein sequence ID" value="EGJ49476.1"/>
    <property type="molecule type" value="Genomic_DNA"/>
</dbReference>
<dbReference type="KEGG" id="daf:Desaf_1133"/>
<dbReference type="AlphaFoldDB" id="F3YXN2"/>
<evidence type="ECO:0000313" key="3">
    <source>
        <dbReference type="Proteomes" id="UP000007844"/>
    </source>
</evidence>
<feature type="region of interest" description="Disordered" evidence="1">
    <location>
        <begin position="1"/>
        <end position="31"/>
    </location>
</feature>
<evidence type="ECO:0000256" key="1">
    <source>
        <dbReference type="SAM" id="MobiDB-lite"/>
    </source>
</evidence>
<keyword evidence="3" id="KW-1185">Reference proteome</keyword>
<reference evidence="2 3" key="1">
    <citation type="journal article" date="2011" name="J. Bacteriol.">
        <title>Genome sequence of the mercury-methylating and pleomorphic Desulfovibrio africanus Strain Walvis Bay.</title>
        <authorList>
            <person name="Brown S.D."/>
            <person name="Wall J.D."/>
            <person name="Kucken A.M."/>
            <person name="Gilmour C.C."/>
            <person name="Podar M."/>
            <person name="Brandt C.C."/>
            <person name="Teshima H."/>
            <person name="Detter J.C."/>
            <person name="Han C.S."/>
            <person name="Land M.L."/>
            <person name="Lucas S."/>
            <person name="Han J."/>
            <person name="Pennacchio L."/>
            <person name="Nolan M."/>
            <person name="Pitluck S."/>
            <person name="Woyke T."/>
            <person name="Goodwin L."/>
            <person name="Palumbo A.V."/>
            <person name="Elias D.A."/>
        </authorList>
    </citation>
    <scope>NUCLEOTIDE SEQUENCE [LARGE SCALE GENOMIC DNA]</scope>
    <source>
        <strain evidence="2 3">Walvis Bay</strain>
    </source>
</reference>
<organism evidence="2 3">
    <name type="scientific">Desulfocurvibacter africanus subsp. africanus str. Walvis Bay</name>
    <dbReference type="NCBI Taxonomy" id="690850"/>
    <lineage>
        <taxon>Bacteria</taxon>
        <taxon>Pseudomonadati</taxon>
        <taxon>Thermodesulfobacteriota</taxon>
        <taxon>Desulfovibrionia</taxon>
        <taxon>Desulfovibrionales</taxon>
        <taxon>Desulfovibrionaceae</taxon>
        <taxon>Desulfocurvibacter</taxon>
    </lineage>
</organism>